<dbReference type="EMBL" id="CP010785">
    <property type="protein sequence ID" value="ATF07846.1"/>
    <property type="molecule type" value="Genomic_DNA"/>
</dbReference>
<evidence type="ECO:0000313" key="2">
    <source>
        <dbReference type="EMBL" id="ATF07846.1"/>
    </source>
</evidence>
<dbReference type="PROSITE" id="PS50817">
    <property type="entry name" value="INTEIN_N_TER"/>
    <property type="match status" value="1"/>
</dbReference>
<accession>A0AAC9ZC61</accession>
<geneLocation type="plasmid" evidence="3">
    <name>pp63_a</name>
</geneLocation>
<sequence>MPTYSLLAYGGTGLGYGRNPGYSFVADASTTASVVAQDDDAILNDWTTGNYNGTPTPGIVNGDTTSTVISSDIPWLTAGEMITSGVWYELSYTDPVSGATESVEAFLIWDDTNNFWGGYANSYVFTTAPFIDGVTYSVTAVNNNAGVPWDVLICFARGTHIQTPSGEKAVEDLCVGDDVVTLDSGIQKIRWIGHRKVAAIGKHAPIEFRAGALGNTRNLCVSPNHRMMVTSAHAELMFGSSEVLIAAKHLVNDCSIRAKPGGEVEYYHLLFDRHQVIYAEGVPSESFYPGDQSLDSFSEETREEILELFPELRHNMSAISVARPSLKSYEGRLLQRYVR</sequence>
<dbReference type="SUPFAM" id="SSF51294">
    <property type="entry name" value="Hedgehog/intein (Hint) domain"/>
    <property type="match status" value="1"/>
</dbReference>
<dbReference type="AlphaFoldDB" id="A0AAC9ZC61"/>
<protein>
    <submittedName>
        <fullName evidence="2">Hint domain protein</fullName>
    </submittedName>
</protein>
<dbReference type="InterPro" id="IPR028992">
    <property type="entry name" value="Hedgehog/Intein_dom"/>
</dbReference>
<dbReference type="Proteomes" id="UP000217545">
    <property type="component" value="Plasmid pP63_a"/>
</dbReference>
<dbReference type="Pfam" id="PF13403">
    <property type="entry name" value="Hint_2"/>
    <property type="match status" value="1"/>
</dbReference>
<dbReference type="GO" id="GO:0016539">
    <property type="term" value="P:intein-mediated protein splicing"/>
    <property type="evidence" value="ECO:0007669"/>
    <property type="project" value="InterPro"/>
</dbReference>
<organism evidence="2 3">
    <name type="scientific">Phaeobacter gallaeciensis</name>
    <dbReference type="NCBI Taxonomy" id="60890"/>
    <lineage>
        <taxon>Bacteria</taxon>
        <taxon>Pseudomonadati</taxon>
        <taxon>Pseudomonadota</taxon>
        <taxon>Alphaproteobacteria</taxon>
        <taxon>Rhodobacterales</taxon>
        <taxon>Roseobacteraceae</taxon>
        <taxon>Phaeobacter</taxon>
    </lineage>
</organism>
<reference evidence="2 3" key="1">
    <citation type="journal article" date="2017" name="Front. Microbiol.">
        <title>Phaeobacter piscinae sp. nov., a species of the Roseobacter group and potential aquaculture probiont.</title>
        <authorList>
            <person name="Sonnenschein E.C."/>
            <person name="Phippen C.B.W."/>
            <person name="Nielsen K.F."/>
            <person name="Mateiu R.V."/>
            <person name="Melchiorsen J."/>
            <person name="Gram L."/>
            <person name="Overmann J."/>
            <person name="Freese H.M."/>
        </authorList>
    </citation>
    <scope>NUCLEOTIDE SEQUENCE [LARGE SCALE GENOMIC DNA]</scope>
    <source>
        <strain evidence="2 3">P63</strain>
    </source>
</reference>
<dbReference type="RefSeq" id="WP_024099119.1">
    <property type="nucleotide sequence ID" value="NZ_CP010589.1"/>
</dbReference>
<dbReference type="InterPro" id="IPR036844">
    <property type="entry name" value="Hint_dom_sf"/>
</dbReference>
<dbReference type="GeneID" id="42765517"/>
<dbReference type="InterPro" id="IPR006141">
    <property type="entry name" value="Intein_N"/>
</dbReference>
<gene>
    <name evidence="2" type="ORF">PhaeoP63_03814</name>
</gene>
<evidence type="ECO:0000259" key="1">
    <source>
        <dbReference type="Pfam" id="PF13403"/>
    </source>
</evidence>
<keyword evidence="2" id="KW-0614">Plasmid</keyword>
<dbReference type="Gene3D" id="2.170.16.10">
    <property type="entry name" value="Hedgehog/Intein (Hint) domain"/>
    <property type="match status" value="1"/>
</dbReference>
<proteinExistence type="predicted"/>
<evidence type="ECO:0000313" key="3">
    <source>
        <dbReference type="Proteomes" id="UP000217545"/>
    </source>
</evidence>
<feature type="domain" description="Hedgehog/Intein (Hint)" evidence="1">
    <location>
        <begin position="153"/>
        <end position="291"/>
    </location>
</feature>
<name>A0AAC9ZC61_9RHOB</name>